<evidence type="ECO:0000256" key="5">
    <source>
        <dbReference type="HAMAP-Rule" id="MF_00978"/>
    </source>
</evidence>
<sequence length="327" mass="36402">MKVKILEELKKNRGSYLSGEDLSKKFGVSRTAIWKYIKKLKEEGYIIESLTNKGYALLESPDILYPAEIEGLLDTEFIGREIIYLDSVDSTNSYAKRLGEKDFIDGTVIIAEEQISGRGRLGRDWVSPKSKGIWMTILLKPDIKPEQASQVTLIAAVAVMKGIKGVCDTDIMIKWPNDLVHNGRKLCGILTELGAEIDRINYLCVGIGINANSDEKDFGDLNTATSIKIASGLQADRKKIIAEVLKSFENYYSLFLKNGNISFMLDEYKKASANVGKEVRVITKDGEFKAVAEDISSNGHLLVRRDGGRIEEITSGEVSVRGIYEYI</sequence>
<evidence type="ECO:0000259" key="6">
    <source>
        <dbReference type="PROSITE" id="PS51733"/>
    </source>
</evidence>
<feature type="binding site" evidence="5">
    <location>
        <begin position="118"/>
        <end position="120"/>
    </location>
    <ligand>
        <name>biotin</name>
        <dbReference type="ChEBI" id="CHEBI:57586"/>
    </ligand>
</feature>
<dbReference type="InterPro" id="IPR036388">
    <property type="entry name" value="WH-like_DNA-bd_sf"/>
</dbReference>
<evidence type="ECO:0000256" key="2">
    <source>
        <dbReference type="ARBA" id="ARBA00022741"/>
    </source>
</evidence>
<dbReference type="PROSITE" id="PS51733">
    <property type="entry name" value="BPL_LPL_CATALYTIC"/>
    <property type="match status" value="1"/>
</dbReference>
<dbReference type="SUPFAM" id="SSF46785">
    <property type="entry name" value="Winged helix' DNA-binding domain"/>
    <property type="match status" value="1"/>
</dbReference>
<keyword evidence="1 5" id="KW-0436">Ligase</keyword>
<dbReference type="InterPro" id="IPR013196">
    <property type="entry name" value="HTH_11"/>
</dbReference>
<evidence type="ECO:0000313" key="7">
    <source>
        <dbReference type="EMBL" id="MCQ1530568.1"/>
    </source>
</evidence>
<dbReference type="Proteomes" id="UP001651880">
    <property type="component" value="Unassembled WGS sequence"/>
</dbReference>
<comment type="function">
    <text evidence="5">Acts both as a biotin--[acetyl-CoA-carboxylase] ligase and a repressor.</text>
</comment>
<keyword evidence="5" id="KW-0238">DNA-binding</keyword>
<feature type="domain" description="BPL/LPL catalytic" evidence="6">
    <location>
        <begin position="77"/>
        <end position="256"/>
    </location>
</feature>
<evidence type="ECO:0000313" key="8">
    <source>
        <dbReference type="Proteomes" id="UP001651880"/>
    </source>
</evidence>
<keyword evidence="3 5" id="KW-0067">ATP-binding</keyword>
<dbReference type="CDD" id="cd00090">
    <property type="entry name" value="HTH_ARSR"/>
    <property type="match status" value="1"/>
</dbReference>
<dbReference type="Pfam" id="PF02237">
    <property type="entry name" value="BPL_C"/>
    <property type="match status" value="1"/>
</dbReference>
<keyword evidence="5" id="KW-0678">Repressor</keyword>
<dbReference type="InterPro" id="IPR045864">
    <property type="entry name" value="aa-tRNA-synth_II/BPL/LPL"/>
</dbReference>
<dbReference type="Gene3D" id="2.30.30.100">
    <property type="match status" value="1"/>
</dbReference>
<dbReference type="InterPro" id="IPR030855">
    <property type="entry name" value="Bifunct_BirA"/>
</dbReference>
<dbReference type="EC" id="6.3.4.15" evidence="5"/>
<dbReference type="InterPro" id="IPR003142">
    <property type="entry name" value="BPL_C"/>
</dbReference>
<feature type="binding site" evidence="5">
    <location>
        <position position="114"/>
    </location>
    <ligand>
        <name>biotin</name>
        <dbReference type="ChEBI" id="CHEBI:57586"/>
    </ligand>
</feature>
<keyword evidence="8" id="KW-1185">Reference proteome</keyword>
<dbReference type="InterPro" id="IPR008988">
    <property type="entry name" value="Transcriptional_repressor_C"/>
</dbReference>
<dbReference type="RefSeq" id="WP_255228092.1">
    <property type="nucleotide sequence ID" value="NZ_JAJEKE010000013.1"/>
</dbReference>
<evidence type="ECO:0000256" key="4">
    <source>
        <dbReference type="ARBA" id="ARBA00023267"/>
    </source>
</evidence>
<dbReference type="GO" id="GO:0004077">
    <property type="term" value="F:biotin--[biotin carboxyl-carrier protein] ligase activity"/>
    <property type="evidence" value="ECO:0007669"/>
    <property type="project" value="UniProtKB-EC"/>
</dbReference>
<keyword evidence="4 5" id="KW-0092">Biotin</keyword>
<dbReference type="SUPFAM" id="SSF55681">
    <property type="entry name" value="Class II aaRS and biotin synthetases"/>
    <property type="match status" value="1"/>
</dbReference>
<dbReference type="SUPFAM" id="SSF50037">
    <property type="entry name" value="C-terminal domain of transcriptional repressors"/>
    <property type="match status" value="1"/>
</dbReference>
<feature type="binding site" evidence="5">
    <location>
        <begin position="90"/>
        <end position="92"/>
    </location>
    <ligand>
        <name>biotin</name>
        <dbReference type="ChEBI" id="CHEBI:57586"/>
    </ligand>
</feature>
<keyword evidence="2 5" id="KW-0547">Nucleotide-binding</keyword>
<dbReference type="InterPro" id="IPR036390">
    <property type="entry name" value="WH_DNA-bd_sf"/>
</dbReference>
<evidence type="ECO:0000256" key="1">
    <source>
        <dbReference type="ARBA" id="ARBA00022598"/>
    </source>
</evidence>
<dbReference type="InterPro" id="IPR004143">
    <property type="entry name" value="BPL_LPL_catalytic"/>
</dbReference>
<dbReference type="Gene3D" id="3.30.930.10">
    <property type="entry name" value="Bira Bifunctional Protein, Domain 2"/>
    <property type="match status" value="1"/>
</dbReference>
<comment type="similarity">
    <text evidence="5">Belongs to the biotin--protein ligase family.</text>
</comment>
<dbReference type="EMBL" id="JAJEKE010000013">
    <property type="protein sequence ID" value="MCQ1530568.1"/>
    <property type="molecule type" value="Genomic_DNA"/>
</dbReference>
<accession>A0ABT1NKB3</accession>
<organism evidence="7 8">
    <name type="scientific">Lutispora saccharofermentans</name>
    <dbReference type="NCBI Taxonomy" id="3024236"/>
    <lineage>
        <taxon>Bacteria</taxon>
        <taxon>Bacillati</taxon>
        <taxon>Bacillota</taxon>
        <taxon>Clostridia</taxon>
        <taxon>Lutisporales</taxon>
        <taxon>Lutisporaceae</taxon>
        <taxon>Lutispora</taxon>
    </lineage>
</organism>
<keyword evidence="5" id="KW-0805">Transcription regulation</keyword>
<comment type="caution">
    <text evidence="7">The sequence shown here is derived from an EMBL/GenBank/DDBJ whole genome shotgun (WGS) entry which is preliminary data.</text>
</comment>
<dbReference type="HAMAP" id="MF_00978">
    <property type="entry name" value="Bifunct_BirA"/>
    <property type="match status" value="1"/>
</dbReference>
<comment type="catalytic activity">
    <reaction evidence="5">
        <text>biotin + L-lysyl-[protein] + ATP = N(6)-biotinyl-L-lysyl-[protein] + AMP + diphosphate + H(+)</text>
        <dbReference type="Rhea" id="RHEA:11756"/>
        <dbReference type="Rhea" id="RHEA-COMP:9752"/>
        <dbReference type="Rhea" id="RHEA-COMP:10505"/>
        <dbReference type="ChEBI" id="CHEBI:15378"/>
        <dbReference type="ChEBI" id="CHEBI:29969"/>
        <dbReference type="ChEBI" id="CHEBI:30616"/>
        <dbReference type="ChEBI" id="CHEBI:33019"/>
        <dbReference type="ChEBI" id="CHEBI:57586"/>
        <dbReference type="ChEBI" id="CHEBI:83144"/>
        <dbReference type="ChEBI" id="CHEBI:456215"/>
        <dbReference type="EC" id="6.3.4.15"/>
    </reaction>
</comment>
<name>A0ABT1NKB3_9FIRM</name>
<dbReference type="CDD" id="cd16442">
    <property type="entry name" value="BPL"/>
    <property type="match status" value="1"/>
</dbReference>
<evidence type="ECO:0000256" key="3">
    <source>
        <dbReference type="ARBA" id="ARBA00022840"/>
    </source>
</evidence>
<gene>
    <name evidence="5" type="primary">birA</name>
    <name evidence="7" type="ORF">LJD61_13560</name>
</gene>
<dbReference type="PANTHER" id="PTHR12835">
    <property type="entry name" value="BIOTIN PROTEIN LIGASE"/>
    <property type="match status" value="1"/>
</dbReference>
<keyword evidence="5" id="KW-0804">Transcription</keyword>
<proteinExistence type="inferred from homology"/>
<reference evidence="7 8" key="1">
    <citation type="submission" date="2021-10" db="EMBL/GenBank/DDBJ databases">
        <title>Lutispora strain m25 sp. nov., a thermophilic, non-spore-forming bacterium isolated from a lab-scale methanogenic bioreactor digesting anaerobic sludge.</title>
        <authorList>
            <person name="El Houari A."/>
            <person name="Mcdonald J."/>
        </authorList>
    </citation>
    <scope>NUCLEOTIDE SEQUENCE [LARGE SCALE GENOMIC DNA]</scope>
    <source>
        <strain evidence="8">m25</strain>
    </source>
</reference>
<dbReference type="InterPro" id="IPR004408">
    <property type="entry name" value="Biotin_CoA_COase_ligase"/>
</dbReference>
<protein>
    <recommendedName>
        <fullName evidence="5">Bifunctional ligase/repressor BirA</fullName>
    </recommendedName>
    <alternativeName>
        <fullName evidence="5">Biotin--[acetyl-CoA-carboxylase] ligase</fullName>
        <ecNumber evidence="5">6.3.4.15</ecNumber>
    </alternativeName>
    <alternativeName>
        <fullName evidence="5">Biotin--protein ligase</fullName>
    </alternativeName>
    <alternativeName>
        <fullName evidence="5">Biotin-[acetyl-CoA carboxylase] synthetase</fullName>
    </alternativeName>
</protein>
<dbReference type="Pfam" id="PF08279">
    <property type="entry name" value="HTH_11"/>
    <property type="match status" value="1"/>
</dbReference>
<feature type="DNA-binding region" description="H-T-H motif" evidence="5">
    <location>
        <begin position="19"/>
        <end position="38"/>
    </location>
</feature>
<dbReference type="InterPro" id="IPR011991">
    <property type="entry name" value="ArsR-like_HTH"/>
</dbReference>
<dbReference type="PANTHER" id="PTHR12835:SF5">
    <property type="entry name" value="BIOTIN--PROTEIN LIGASE"/>
    <property type="match status" value="1"/>
</dbReference>
<dbReference type="Gene3D" id="1.10.10.10">
    <property type="entry name" value="Winged helix-like DNA-binding domain superfamily/Winged helix DNA-binding domain"/>
    <property type="match status" value="1"/>
</dbReference>
<feature type="binding site" evidence="5">
    <location>
        <position position="185"/>
    </location>
    <ligand>
        <name>biotin</name>
        <dbReference type="ChEBI" id="CHEBI:57586"/>
    </ligand>
</feature>
<dbReference type="Pfam" id="PF03099">
    <property type="entry name" value="BPL_LplA_LipB"/>
    <property type="match status" value="1"/>
</dbReference>
<dbReference type="NCBIfam" id="TIGR00121">
    <property type="entry name" value="birA_ligase"/>
    <property type="match status" value="1"/>
</dbReference>